<evidence type="ECO:0000313" key="9">
    <source>
        <dbReference type="Proteomes" id="UP000054321"/>
    </source>
</evidence>
<dbReference type="OrthoDB" id="3056235at2759"/>
<dbReference type="HOGENOM" id="CLU_022491_1_1_1"/>
<protein>
    <recommendedName>
        <fullName evidence="7">Velvet domain-containing protein</fullName>
    </recommendedName>
</protein>
<evidence type="ECO:0000313" key="8">
    <source>
        <dbReference type="EMBL" id="KIN07307.1"/>
    </source>
</evidence>
<evidence type="ECO:0000256" key="4">
    <source>
        <dbReference type="ARBA" id="ARBA00023163"/>
    </source>
</evidence>
<feature type="domain" description="Velvet" evidence="7">
    <location>
        <begin position="19"/>
        <end position="207"/>
    </location>
</feature>
<dbReference type="PANTHER" id="PTHR33572:SF17">
    <property type="entry name" value="SEXUAL DEVELOPMENT REGULATOR VELC"/>
    <property type="match status" value="1"/>
</dbReference>
<keyword evidence="9" id="KW-1185">Reference proteome</keyword>
<dbReference type="STRING" id="913774.A0A0C3HYJ0"/>
<sequence>MTSSNQLPISNLLSENSSGHSHRPPPVYSITVRQHPLSARACGFSERDRRVIDPPPILVLEVRDPGSSEEEIVARLRSSFYVVYCSLWNPWSDEEDNIMPSSSRLPQRRLIGTLVGSHFYGRDDSNKEQCFFYFSDLSVRTAGTYCLKFDLVVLDAWRVMTRSSLAVSATTKSNVFAVHNAKDFKGMRPSTDLTRCLRAQGCLIPVKKGSAKAGASHSPEAGSDEEDNEEGSAPYM</sequence>
<reference evidence="8 9" key="1">
    <citation type="submission" date="2014-04" db="EMBL/GenBank/DDBJ databases">
        <authorList>
            <consortium name="DOE Joint Genome Institute"/>
            <person name="Kuo A."/>
            <person name="Martino E."/>
            <person name="Perotto S."/>
            <person name="Kohler A."/>
            <person name="Nagy L.G."/>
            <person name="Floudas D."/>
            <person name="Copeland A."/>
            <person name="Barry K.W."/>
            <person name="Cichocki N."/>
            <person name="Veneault-Fourrey C."/>
            <person name="LaButti K."/>
            <person name="Lindquist E.A."/>
            <person name="Lipzen A."/>
            <person name="Lundell T."/>
            <person name="Morin E."/>
            <person name="Murat C."/>
            <person name="Sun H."/>
            <person name="Tunlid A."/>
            <person name="Henrissat B."/>
            <person name="Grigoriev I.V."/>
            <person name="Hibbett D.S."/>
            <person name="Martin F."/>
            <person name="Nordberg H.P."/>
            <person name="Cantor M.N."/>
            <person name="Hua S.X."/>
        </authorList>
    </citation>
    <scope>NUCLEOTIDE SEQUENCE [LARGE SCALE GENOMIC DNA]</scope>
    <source>
        <strain evidence="8 9">Zn</strain>
    </source>
</reference>
<evidence type="ECO:0000259" key="7">
    <source>
        <dbReference type="PROSITE" id="PS51821"/>
    </source>
</evidence>
<dbReference type="GO" id="GO:0005634">
    <property type="term" value="C:nucleus"/>
    <property type="evidence" value="ECO:0007669"/>
    <property type="project" value="UniProtKB-SubCell"/>
</dbReference>
<feature type="region of interest" description="Disordered" evidence="6">
    <location>
        <begin position="1"/>
        <end position="27"/>
    </location>
</feature>
<proteinExistence type="predicted"/>
<dbReference type="EMBL" id="KN832870">
    <property type="protein sequence ID" value="KIN07307.1"/>
    <property type="molecule type" value="Genomic_DNA"/>
</dbReference>
<feature type="compositionally biased region" description="Polar residues" evidence="6">
    <location>
        <begin position="1"/>
        <end position="19"/>
    </location>
</feature>
<dbReference type="AlphaFoldDB" id="A0A0C3HYJ0"/>
<keyword evidence="5" id="KW-0539">Nucleus</keyword>
<feature type="region of interest" description="Disordered" evidence="6">
    <location>
        <begin position="208"/>
        <end position="236"/>
    </location>
</feature>
<reference evidence="9" key="2">
    <citation type="submission" date="2015-01" db="EMBL/GenBank/DDBJ databases">
        <title>Evolutionary Origins and Diversification of the Mycorrhizal Mutualists.</title>
        <authorList>
            <consortium name="DOE Joint Genome Institute"/>
            <consortium name="Mycorrhizal Genomics Consortium"/>
            <person name="Kohler A."/>
            <person name="Kuo A."/>
            <person name="Nagy L.G."/>
            <person name="Floudas D."/>
            <person name="Copeland A."/>
            <person name="Barry K.W."/>
            <person name="Cichocki N."/>
            <person name="Veneault-Fourrey C."/>
            <person name="LaButti K."/>
            <person name="Lindquist E.A."/>
            <person name="Lipzen A."/>
            <person name="Lundell T."/>
            <person name="Morin E."/>
            <person name="Murat C."/>
            <person name="Riley R."/>
            <person name="Ohm R."/>
            <person name="Sun H."/>
            <person name="Tunlid A."/>
            <person name="Henrissat B."/>
            <person name="Grigoriev I.V."/>
            <person name="Hibbett D.S."/>
            <person name="Martin F."/>
        </authorList>
    </citation>
    <scope>NUCLEOTIDE SEQUENCE [LARGE SCALE GENOMIC DNA]</scope>
    <source>
        <strain evidence="9">Zn</strain>
    </source>
</reference>
<dbReference type="InterPro" id="IPR021740">
    <property type="entry name" value="Velvet"/>
</dbReference>
<comment type="subcellular location">
    <subcellularLocation>
        <location evidence="1">Nucleus</location>
    </subcellularLocation>
</comment>
<dbReference type="PANTHER" id="PTHR33572">
    <property type="entry name" value="SPORE DEVELOPMENT REGULATOR VOSA"/>
    <property type="match status" value="1"/>
</dbReference>
<keyword evidence="2" id="KW-0749">Sporulation</keyword>
<keyword evidence="3" id="KW-0805">Transcription regulation</keyword>
<dbReference type="InterPro" id="IPR037525">
    <property type="entry name" value="Velvet_dom"/>
</dbReference>
<dbReference type="PROSITE" id="PS51821">
    <property type="entry name" value="VELVET"/>
    <property type="match status" value="1"/>
</dbReference>
<dbReference type="InParanoid" id="A0A0C3HYJ0"/>
<evidence type="ECO:0000256" key="1">
    <source>
        <dbReference type="ARBA" id="ARBA00004123"/>
    </source>
</evidence>
<organism evidence="8 9">
    <name type="scientific">Oidiodendron maius (strain Zn)</name>
    <dbReference type="NCBI Taxonomy" id="913774"/>
    <lineage>
        <taxon>Eukaryota</taxon>
        <taxon>Fungi</taxon>
        <taxon>Dikarya</taxon>
        <taxon>Ascomycota</taxon>
        <taxon>Pezizomycotina</taxon>
        <taxon>Leotiomycetes</taxon>
        <taxon>Leotiomycetes incertae sedis</taxon>
        <taxon>Myxotrichaceae</taxon>
        <taxon>Oidiodendron</taxon>
    </lineage>
</organism>
<keyword evidence="4" id="KW-0804">Transcription</keyword>
<evidence type="ECO:0000256" key="2">
    <source>
        <dbReference type="ARBA" id="ARBA00022969"/>
    </source>
</evidence>
<dbReference type="GO" id="GO:0030435">
    <property type="term" value="P:sporulation resulting in formation of a cellular spore"/>
    <property type="evidence" value="ECO:0007669"/>
    <property type="project" value="UniProtKB-KW"/>
</dbReference>
<dbReference type="Pfam" id="PF11754">
    <property type="entry name" value="Velvet"/>
    <property type="match status" value="1"/>
</dbReference>
<accession>A0A0C3HYJ0</accession>
<evidence type="ECO:0000256" key="3">
    <source>
        <dbReference type="ARBA" id="ARBA00023015"/>
    </source>
</evidence>
<name>A0A0C3HYJ0_OIDMZ</name>
<dbReference type="Proteomes" id="UP000054321">
    <property type="component" value="Unassembled WGS sequence"/>
</dbReference>
<gene>
    <name evidence="8" type="ORF">OIDMADRAFT_99504</name>
</gene>
<dbReference type="InterPro" id="IPR038491">
    <property type="entry name" value="Velvet_dom_sf"/>
</dbReference>
<evidence type="ECO:0000256" key="6">
    <source>
        <dbReference type="SAM" id="MobiDB-lite"/>
    </source>
</evidence>
<evidence type="ECO:0000256" key="5">
    <source>
        <dbReference type="ARBA" id="ARBA00023242"/>
    </source>
</evidence>
<dbReference type="Gene3D" id="2.60.40.3960">
    <property type="entry name" value="Velvet domain"/>
    <property type="match status" value="1"/>
</dbReference>